<keyword evidence="4 5" id="KW-0472">Membrane</keyword>
<feature type="transmembrane region" description="Helical" evidence="5">
    <location>
        <begin position="158"/>
        <end position="178"/>
    </location>
</feature>
<dbReference type="Pfam" id="PF04932">
    <property type="entry name" value="Wzy_C"/>
    <property type="match status" value="1"/>
</dbReference>
<keyword evidence="9" id="KW-1185">Reference proteome</keyword>
<keyword evidence="2 5" id="KW-0812">Transmembrane</keyword>
<feature type="domain" description="Virulence factor membrane-bound polymerase C-terminal" evidence="7">
    <location>
        <begin position="367"/>
        <end position="536"/>
    </location>
</feature>
<feature type="transmembrane region" description="Helical" evidence="5">
    <location>
        <begin position="208"/>
        <end position="224"/>
    </location>
</feature>
<feature type="transmembrane region" description="Helical" evidence="5">
    <location>
        <begin position="236"/>
        <end position="256"/>
    </location>
</feature>
<keyword evidence="8" id="KW-0436">Ligase</keyword>
<feature type="transmembrane region" description="Helical" evidence="5">
    <location>
        <begin position="115"/>
        <end position="138"/>
    </location>
</feature>
<evidence type="ECO:0000256" key="4">
    <source>
        <dbReference type="ARBA" id="ARBA00023136"/>
    </source>
</evidence>
<feature type="transmembrane region" description="Helical" evidence="5">
    <location>
        <begin position="86"/>
        <end position="103"/>
    </location>
</feature>
<protein>
    <submittedName>
        <fullName evidence="8">O-antigen ligase family protein</fullName>
    </submittedName>
</protein>
<evidence type="ECO:0000259" key="6">
    <source>
        <dbReference type="Pfam" id="PF04932"/>
    </source>
</evidence>
<dbReference type="InterPro" id="IPR051533">
    <property type="entry name" value="WaaL-like"/>
</dbReference>
<dbReference type="InterPro" id="IPR007016">
    <property type="entry name" value="O-antigen_ligase-rel_domated"/>
</dbReference>
<evidence type="ECO:0000313" key="8">
    <source>
        <dbReference type="EMBL" id="QOW47478.1"/>
    </source>
</evidence>
<name>A0A7S6VZ35_9GAMM</name>
<keyword evidence="3 5" id="KW-1133">Transmembrane helix</keyword>
<dbReference type="AlphaFoldDB" id="A0A7S6VZ35"/>
<dbReference type="RefSeq" id="WP_180047970.1">
    <property type="nucleotide sequence ID" value="NZ_CP048659.1"/>
</dbReference>
<feature type="transmembrane region" description="Helical" evidence="5">
    <location>
        <begin position="361"/>
        <end position="379"/>
    </location>
</feature>
<organism evidence="8 9">
    <name type="scientific">Acinetobacter piscicola</name>
    <dbReference type="NCBI Taxonomy" id="2006115"/>
    <lineage>
        <taxon>Bacteria</taxon>
        <taxon>Pseudomonadati</taxon>
        <taxon>Pseudomonadota</taxon>
        <taxon>Gammaproteobacteria</taxon>
        <taxon>Moraxellales</taxon>
        <taxon>Moraxellaceae</taxon>
        <taxon>Acinetobacter</taxon>
    </lineage>
</organism>
<dbReference type="PANTHER" id="PTHR37422">
    <property type="entry name" value="TEICHURONIC ACID BIOSYNTHESIS PROTEIN TUAE"/>
    <property type="match status" value="1"/>
</dbReference>
<evidence type="ECO:0000256" key="3">
    <source>
        <dbReference type="ARBA" id="ARBA00022989"/>
    </source>
</evidence>
<proteinExistence type="predicted"/>
<dbReference type="InterPro" id="IPR021797">
    <property type="entry name" value="Wzy_C_2"/>
</dbReference>
<feature type="transmembrane region" description="Helical" evidence="5">
    <location>
        <begin position="331"/>
        <end position="354"/>
    </location>
</feature>
<evidence type="ECO:0000256" key="1">
    <source>
        <dbReference type="ARBA" id="ARBA00004141"/>
    </source>
</evidence>
<sequence length="546" mass="62233">MKAILPIFSAIFLALAYLLPFHKLPWTTFGSEVLTFLSGITLLCMFLKKDLKIPKPQLLALPILCIPMLQYGFGHILYFSNALLCTAYLLMFWLMIVVGYNLSLDKFHREKTFTALSIVILIVALLSSVIAICQWLGINSYFAPLMNFLKGNRPYANFAQPNNLATFLTMGVFACLYFYEKRLISNIVLIPSALILVFTIALTQSRTSWVVCLFVLIYLAIKQFNQPKRFSFAKLLLWVGIFVAAIGLLPYFNALISTVSQQTVVDTATAVERASSGYLRLDMWSQAWVAIQQQPWLGYGWNQTGMAQIAAFDLYPSHEWYKTAHNVILDLLIWNGIPLGAVIILYVVGWLYWLNKGIKDPISLTATLMVCAILIHALLEYPIHYAYFLLPMGFLLGIIQAQYPYLPSKNLKPAVTLSLVLIGLSLCAVVYRDYLLYRQQSVFINLKKPLTAAQQTVMDQPIWLLSQFEERVWWIGLDPLTKMSDEQLQHIDRMVANLASKYDLLKYAQILAFNGKKAEAEHQLWILAQLHRDNHSYQDLLPKAEK</sequence>
<dbReference type="PANTHER" id="PTHR37422:SF13">
    <property type="entry name" value="LIPOPOLYSACCHARIDE BIOSYNTHESIS PROTEIN PA4999-RELATED"/>
    <property type="match status" value="1"/>
</dbReference>
<feature type="transmembrane region" description="Helical" evidence="5">
    <location>
        <begin position="413"/>
        <end position="431"/>
    </location>
</feature>
<reference evidence="8 9" key="1">
    <citation type="submission" date="2020-02" db="EMBL/GenBank/DDBJ databases">
        <title>Tigecycline-resistant Acinetobacter species from pigs and migratory birds.</title>
        <authorList>
            <person name="Chen C."/>
            <person name="Sun J."/>
            <person name="Liao X.-P."/>
            <person name="Liu Y.-H."/>
        </authorList>
    </citation>
    <scope>NUCLEOTIDE SEQUENCE [LARGE SCALE GENOMIC DNA]</scope>
    <source>
        <strain evidence="8 9">YH12207_T</strain>
    </source>
</reference>
<evidence type="ECO:0000256" key="5">
    <source>
        <dbReference type="SAM" id="Phobius"/>
    </source>
</evidence>
<accession>A0A7S6VZ35</accession>
<evidence type="ECO:0000259" key="7">
    <source>
        <dbReference type="Pfam" id="PF11846"/>
    </source>
</evidence>
<dbReference type="Pfam" id="PF11846">
    <property type="entry name" value="Wzy_C_2"/>
    <property type="match status" value="1"/>
</dbReference>
<dbReference type="GO" id="GO:0016020">
    <property type="term" value="C:membrane"/>
    <property type="evidence" value="ECO:0007669"/>
    <property type="project" value="UniProtKB-SubCell"/>
</dbReference>
<evidence type="ECO:0000256" key="2">
    <source>
        <dbReference type="ARBA" id="ARBA00022692"/>
    </source>
</evidence>
<dbReference type="EMBL" id="CP048659">
    <property type="protein sequence ID" value="QOW47478.1"/>
    <property type="molecule type" value="Genomic_DNA"/>
</dbReference>
<feature type="transmembrane region" description="Helical" evidence="5">
    <location>
        <begin position="59"/>
        <end position="80"/>
    </location>
</feature>
<evidence type="ECO:0000313" key="9">
    <source>
        <dbReference type="Proteomes" id="UP000593966"/>
    </source>
</evidence>
<feature type="domain" description="O-antigen ligase-related" evidence="6">
    <location>
        <begin position="193"/>
        <end position="343"/>
    </location>
</feature>
<feature type="transmembrane region" description="Helical" evidence="5">
    <location>
        <begin position="28"/>
        <end position="47"/>
    </location>
</feature>
<dbReference type="GO" id="GO:0016874">
    <property type="term" value="F:ligase activity"/>
    <property type="evidence" value="ECO:0007669"/>
    <property type="project" value="UniProtKB-KW"/>
</dbReference>
<gene>
    <name evidence="8" type="ORF">G0028_17195</name>
</gene>
<feature type="transmembrane region" description="Helical" evidence="5">
    <location>
        <begin position="385"/>
        <end position="406"/>
    </location>
</feature>
<dbReference type="Proteomes" id="UP000593966">
    <property type="component" value="Chromosome"/>
</dbReference>
<comment type="subcellular location">
    <subcellularLocation>
        <location evidence="1">Membrane</location>
        <topology evidence="1">Multi-pass membrane protein</topology>
    </subcellularLocation>
</comment>